<keyword evidence="2" id="KW-0675">Receptor</keyword>
<dbReference type="SUPFAM" id="SSF53850">
    <property type="entry name" value="Periplasmic binding protein-like II"/>
    <property type="match status" value="1"/>
</dbReference>
<dbReference type="GeneID" id="303489577"/>
<dbReference type="PANTHER" id="PTHR42928:SF5">
    <property type="entry name" value="BLR1237 PROTEIN"/>
    <property type="match status" value="1"/>
</dbReference>
<dbReference type="EMBL" id="OGUS01000142">
    <property type="protein sequence ID" value="SPC23462.1"/>
    <property type="molecule type" value="Genomic_DNA"/>
</dbReference>
<reference evidence="2 4" key="2">
    <citation type="submission" date="2018-01" db="EMBL/GenBank/DDBJ databases">
        <authorList>
            <person name="Clerissi C."/>
        </authorList>
    </citation>
    <scope>NUCLEOTIDE SEQUENCE</scope>
    <source>
        <strain evidence="2">Cupriavidus oxalaticus LMG 2235</strain>
        <plasmid evidence="4">co2235_mp</plasmid>
    </source>
</reference>
<dbReference type="InterPro" id="IPR042100">
    <property type="entry name" value="Bug_dom1"/>
</dbReference>
<evidence type="ECO:0000256" key="1">
    <source>
        <dbReference type="ARBA" id="ARBA00006987"/>
    </source>
</evidence>
<dbReference type="Proteomes" id="UP000256862">
    <property type="component" value="Plasmid CO2235_mp"/>
</dbReference>
<protein>
    <submittedName>
        <fullName evidence="2">Extra-cytoplasmic solute receptor</fullName>
    </submittedName>
</protein>
<sequence length="342" mass="35952">MTRPMATRPTGLPTAAHRPRRGALATLAALAGYALLAVLPAHGQDAYPSRPVRIIVNFPAGGPLDTVARLVAERAGRDLKQPVVVENRAGAGGNVGAEAAARATPDGYTLLMSTDTLVTVNPFAYRKMSFDPVRDLQPVGLAGTFNQVLVTHPAIKVASLDKFLAMAKAQDLSYASAGIASPGHIAFEMLKARTQIQGTHVPYKGNAPALSDVLAGQVPAGFLATPTAVQYIRSGKLVPLAVSGLRRDPLLPDVPTVAETGVSGFDAEFAFVMLVPSGTPAPIRTRWEQQLKTIFADAGFQKKLLAQGVRPQATDGAQATAWLAAGSKRWGELIRKLGVSLD</sequence>
<dbReference type="Gene3D" id="3.40.190.10">
    <property type="entry name" value="Periplasmic binding protein-like II"/>
    <property type="match status" value="1"/>
</dbReference>
<name>A0A375GL56_9BURK</name>
<dbReference type="InterPro" id="IPR005064">
    <property type="entry name" value="BUG"/>
</dbReference>
<dbReference type="CDD" id="cd07012">
    <property type="entry name" value="PBP2_Bug_TTT"/>
    <property type="match status" value="1"/>
</dbReference>
<comment type="caution">
    <text evidence="2">The sequence shown here is derived from an EMBL/GenBank/DDBJ whole genome shotgun (WGS) entry which is preliminary data.</text>
</comment>
<dbReference type="RefSeq" id="WP_232353430.1">
    <property type="nucleotide sequence ID" value="NZ_CP069809.1"/>
</dbReference>
<gene>
    <name evidence="3" type="ORF">CO2235_MP70179</name>
    <name evidence="2" type="ORF">CO2235_U630017</name>
</gene>
<dbReference type="PANTHER" id="PTHR42928">
    <property type="entry name" value="TRICARBOXYLATE-BINDING PROTEIN"/>
    <property type="match status" value="1"/>
</dbReference>
<dbReference type="AlphaFoldDB" id="A0A375GL56"/>
<dbReference type="PIRSF" id="PIRSF017082">
    <property type="entry name" value="YflP"/>
    <property type="match status" value="1"/>
</dbReference>
<organism evidence="2 4">
    <name type="scientific">Cupriavidus oxalaticus</name>
    <dbReference type="NCBI Taxonomy" id="96344"/>
    <lineage>
        <taxon>Bacteria</taxon>
        <taxon>Pseudomonadati</taxon>
        <taxon>Pseudomonadota</taxon>
        <taxon>Betaproteobacteria</taxon>
        <taxon>Burkholderiales</taxon>
        <taxon>Burkholderiaceae</taxon>
        <taxon>Cupriavidus</taxon>
    </lineage>
</organism>
<dbReference type="Gene3D" id="3.40.190.150">
    <property type="entry name" value="Bordetella uptake gene, domain 1"/>
    <property type="match status" value="1"/>
</dbReference>
<evidence type="ECO:0000313" key="3">
    <source>
        <dbReference type="EMBL" id="SPC23462.1"/>
    </source>
</evidence>
<reference evidence="4" key="1">
    <citation type="submission" date="2018-01" db="EMBL/GenBank/DDBJ databases">
        <authorList>
            <person name="Gaut B.S."/>
            <person name="Morton B.R."/>
            <person name="Clegg M.T."/>
            <person name="Duvall M.R."/>
        </authorList>
    </citation>
    <scope>NUCLEOTIDE SEQUENCE [LARGE SCALE GENOMIC DNA]</scope>
</reference>
<proteinExistence type="inferred from homology"/>
<dbReference type="EMBL" id="OGUS01000069">
    <property type="protein sequence ID" value="SPC07360.1"/>
    <property type="molecule type" value="Genomic_DNA"/>
</dbReference>
<evidence type="ECO:0000313" key="2">
    <source>
        <dbReference type="EMBL" id="SPC07360.1"/>
    </source>
</evidence>
<geneLocation type="plasmid" evidence="4">
    <name>co2235_mp</name>
</geneLocation>
<comment type="similarity">
    <text evidence="1">Belongs to the UPF0065 (bug) family.</text>
</comment>
<dbReference type="Pfam" id="PF03401">
    <property type="entry name" value="TctC"/>
    <property type="match status" value="1"/>
</dbReference>
<accession>A0A375GL56</accession>
<evidence type="ECO:0000313" key="4">
    <source>
        <dbReference type="Proteomes" id="UP000256862"/>
    </source>
</evidence>